<feature type="transmembrane region" description="Helical" evidence="1">
    <location>
        <begin position="6"/>
        <end position="29"/>
    </location>
</feature>
<evidence type="ECO:0000313" key="2">
    <source>
        <dbReference type="EMBL" id="JAH85676.1"/>
    </source>
</evidence>
<keyword evidence="1" id="KW-0472">Membrane</keyword>
<dbReference type="AlphaFoldDB" id="A0A0E9W5S5"/>
<keyword evidence="1" id="KW-1133">Transmembrane helix</keyword>
<protein>
    <submittedName>
        <fullName evidence="2">Uncharacterized protein</fullName>
    </submittedName>
</protein>
<sequence length="33" mass="3857">MAELLWWSVFYLCGFFSSVFAILALNASIHQQY</sequence>
<reference evidence="2" key="1">
    <citation type="submission" date="2014-11" db="EMBL/GenBank/DDBJ databases">
        <authorList>
            <person name="Amaro Gonzalez C."/>
        </authorList>
    </citation>
    <scope>NUCLEOTIDE SEQUENCE</scope>
</reference>
<accession>A0A0E9W5S5</accession>
<name>A0A0E9W5S5_ANGAN</name>
<proteinExistence type="predicted"/>
<evidence type="ECO:0000256" key="1">
    <source>
        <dbReference type="SAM" id="Phobius"/>
    </source>
</evidence>
<keyword evidence="1" id="KW-0812">Transmembrane</keyword>
<organism evidence="2">
    <name type="scientific">Anguilla anguilla</name>
    <name type="common">European freshwater eel</name>
    <name type="synonym">Muraena anguilla</name>
    <dbReference type="NCBI Taxonomy" id="7936"/>
    <lineage>
        <taxon>Eukaryota</taxon>
        <taxon>Metazoa</taxon>
        <taxon>Chordata</taxon>
        <taxon>Craniata</taxon>
        <taxon>Vertebrata</taxon>
        <taxon>Euteleostomi</taxon>
        <taxon>Actinopterygii</taxon>
        <taxon>Neopterygii</taxon>
        <taxon>Teleostei</taxon>
        <taxon>Anguilliformes</taxon>
        <taxon>Anguillidae</taxon>
        <taxon>Anguilla</taxon>
    </lineage>
</organism>
<reference evidence="2" key="2">
    <citation type="journal article" date="2015" name="Fish Shellfish Immunol.">
        <title>Early steps in the European eel (Anguilla anguilla)-Vibrio vulnificus interaction in the gills: Role of the RtxA13 toxin.</title>
        <authorList>
            <person name="Callol A."/>
            <person name="Pajuelo D."/>
            <person name="Ebbesson L."/>
            <person name="Teles M."/>
            <person name="MacKenzie S."/>
            <person name="Amaro C."/>
        </authorList>
    </citation>
    <scope>NUCLEOTIDE SEQUENCE</scope>
</reference>
<dbReference type="EMBL" id="GBXM01022901">
    <property type="protein sequence ID" value="JAH85676.1"/>
    <property type="molecule type" value="Transcribed_RNA"/>
</dbReference>